<keyword evidence="8" id="KW-0804">Transcription</keyword>
<dbReference type="GO" id="GO:0005886">
    <property type="term" value="C:plasma membrane"/>
    <property type="evidence" value="ECO:0007669"/>
    <property type="project" value="UniProtKB-SubCell"/>
</dbReference>
<feature type="domain" description="HTH araC/xylS-type" evidence="10">
    <location>
        <begin position="664"/>
        <end position="762"/>
    </location>
</feature>
<dbReference type="Pfam" id="PF12833">
    <property type="entry name" value="HTH_18"/>
    <property type="match status" value="1"/>
</dbReference>
<dbReference type="KEGG" id="blen:NCTC4824_02936"/>
<keyword evidence="11" id="KW-0489">Methyltransferase</keyword>
<dbReference type="PROSITE" id="PS00041">
    <property type="entry name" value="HTH_ARAC_FAMILY_1"/>
    <property type="match status" value="1"/>
</dbReference>
<keyword evidence="4 9" id="KW-1133">Transmembrane helix</keyword>
<dbReference type="AlphaFoldDB" id="A0A2X4ZK42"/>
<evidence type="ECO:0000256" key="3">
    <source>
        <dbReference type="ARBA" id="ARBA00022692"/>
    </source>
</evidence>
<dbReference type="SMART" id="SM00342">
    <property type="entry name" value="HTH_ARAC"/>
    <property type="match status" value="1"/>
</dbReference>
<proteinExistence type="predicted"/>
<evidence type="ECO:0000256" key="9">
    <source>
        <dbReference type="SAM" id="Phobius"/>
    </source>
</evidence>
<keyword evidence="5" id="KW-0805">Transcription regulation</keyword>
<dbReference type="GO" id="GO:0043565">
    <property type="term" value="F:sequence-specific DNA binding"/>
    <property type="evidence" value="ECO:0007669"/>
    <property type="project" value="InterPro"/>
</dbReference>
<evidence type="ECO:0000256" key="4">
    <source>
        <dbReference type="ARBA" id="ARBA00022989"/>
    </source>
</evidence>
<keyword evidence="12" id="KW-1185">Reference proteome</keyword>
<protein>
    <submittedName>
        <fullName evidence="11">Transcriptional regulator</fullName>
        <ecNumber evidence="11">2.1.1.-</ecNumber>
    </submittedName>
</protein>
<evidence type="ECO:0000256" key="6">
    <source>
        <dbReference type="ARBA" id="ARBA00023125"/>
    </source>
</evidence>
<dbReference type="SUPFAM" id="SSF46689">
    <property type="entry name" value="Homeodomain-like"/>
    <property type="match status" value="2"/>
</dbReference>
<feature type="transmembrane region" description="Helical" evidence="9">
    <location>
        <begin position="9"/>
        <end position="34"/>
    </location>
</feature>
<dbReference type="GO" id="GO:0008168">
    <property type="term" value="F:methyltransferase activity"/>
    <property type="evidence" value="ECO:0007669"/>
    <property type="project" value="UniProtKB-KW"/>
</dbReference>
<organism evidence="11 12">
    <name type="scientific">Lederbergia lenta</name>
    <name type="common">Bacillus lentus</name>
    <dbReference type="NCBI Taxonomy" id="1467"/>
    <lineage>
        <taxon>Bacteria</taxon>
        <taxon>Bacillati</taxon>
        <taxon>Bacillota</taxon>
        <taxon>Bacilli</taxon>
        <taxon>Bacillales</taxon>
        <taxon>Bacillaceae</taxon>
        <taxon>Lederbergia</taxon>
    </lineage>
</organism>
<evidence type="ECO:0000256" key="5">
    <source>
        <dbReference type="ARBA" id="ARBA00023015"/>
    </source>
</evidence>
<dbReference type="InterPro" id="IPR018060">
    <property type="entry name" value="HTH_AraC"/>
</dbReference>
<evidence type="ECO:0000256" key="2">
    <source>
        <dbReference type="ARBA" id="ARBA00022475"/>
    </source>
</evidence>
<evidence type="ECO:0000256" key="8">
    <source>
        <dbReference type="ARBA" id="ARBA00023163"/>
    </source>
</evidence>
<evidence type="ECO:0000259" key="10">
    <source>
        <dbReference type="PROSITE" id="PS01124"/>
    </source>
</evidence>
<dbReference type="PANTHER" id="PTHR43280:SF10">
    <property type="entry name" value="REGULATORY PROTEIN POCR"/>
    <property type="match status" value="1"/>
</dbReference>
<keyword evidence="11" id="KW-0808">Transferase</keyword>
<dbReference type="InterPro" id="IPR018062">
    <property type="entry name" value="HTH_AraC-typ_CS"/>
</dbReference>
<dbReference type="GO" id="GO:0032259">
    <property type="term" value="P:methylation"/>
    <property type="evidence" value="ECO:0007669"/>
    <property type="project" value="UniProtKB-KW"/>
</dbReference>
<dbReference type="Pfam" id="PF02743">
    <property type="entry name" value="dCache_1"/>
    <property type="match status" value="1"/>
</dbReference>
<evidence type="ECO:0000313" key="11">
    <source>
        <dbReference type="EMBL" id="SQI60824.1"/>
    </source>
</evidence>
<dbReference type="RefSeq" id="WP_066140430.1">
    <property type="nucleotide sequence ID" value="NZ_CBCSGM010000001.1"/>
</dbReference>
<dbReference type="Proteomes" id="UP000249134">
    <property type="component" value="Chromosome 1"/>
</dbReference>
<sequence length="766" mass="88991">MKAHKSANFFYKMITFISILSIVPVIIVGIFSFIRSSDLIEEHVANEKQQSVYQIQTNIEQILKTVDHSLTHFATSSHIKQALREPLTTEQFQLYNQLKEELSHQQTFDTRISDVVLVSYPHRWLINNYGLQRLSEEQATGIQSTYASIAIESTWMFEKSKQPLYKQLPGGYCEYDVTLVKNIPLTSSNKTGIAFANIPTCSFQNILSQSSDSERIIILDSNSIVIGHTDKKEIGKRYNDTNILKLLEESTSDIGQFNSKLNETDYKITYRKSIYNNWTYLSLVKLSDLSKQSSSIGWFTFFTCFILASISLIIVLVGSKRIYRPIKRLQDVVLPSFTMKEDKKPRNEFDIIESKVQYMLKQNDHLEETLQSQVSQLKQFFILRLLDGKVDKGELPGKLKSFGYNQDFKQISILALQIDTLENTGFASKEEDVLLFVINTMIEELIPSQYRMTPIVKNNAQITILTSRHDTKEQHIYYLNNIAETIKRIVKEDLNIPVSIGISEPFNDISKSKHAYKESLEALKYTLKFGTESVIFFENLERGQAFHTYFPKQIENELFDAIKISDKDKVDDLLDQLLTAIFEKDLNHLQYQIAIVRFLNDLIELMQTLGIDVLELEDNRSMFEKIHELKSFAEVRGWLVDMIINPLINKIEKRSESQYKNISDNIIHIIQEEFDTDITLDIIAARLHYNPNYLSSVFRKEMNISFSEYLSLYRLNSAKKWLLETDMSVKEISERLNYNNPQNFIRSFRKIEGTTPGKYREIKKTF</sequence>
<reference evidence="11 12" key="1">
    <citation type="submission" date="2018-06" db="EMBL/GenBank/DDBJ databases">
        <authorList>
            <consortium name="Pathogen Informatics"/>
            <person name="Doyle S."/>
        </authorList>
    </citation>
    <scope>NUCLEOTIDE SEQUENCE [LARGE SCALE GENOMIC DNA]</scope>
    <source>
        <strain evidence="11 12">NCTC4824</strain>
    </source>
</reference>
<dbReference type="PROSITE" id="PS01124">
    <property type="entry name" value="HTH_ARAC_FAMILY_2"/>
    <property type="match status" value="1"/>
</dbReference>
<dbReference type="EMBL" id="LS483476">
    <property type="protein sequence ID" value="SQI60824.1"/>
    <property type="molecule type" value="Genomic_DNA"/>
</dbReference>
<dbReference type="EC" id="2.1.1.-" evidence="11"/>
<comment type="subcellular location">
    <subcellularLocation>
        <location evidence="1">Cell membrane</location>
        <topology evidence="1">Multi-pass membrane protein</topology>
    </subcellularLocation>
</comment>
<dbReference type="Gene3D" id="1.10.10.60">
    <property type="entry name" value="Homeodomain-like"/>
    <property type="match status" value="2"/>
</dbReference>
<dbReference type="InterPro" id="IPR033479">
    <property type="entry name" value="dCache_1"/>
</dbReference>
<keyword evidence="3 9" id="KW-0812">Transmembrane</keyword>
<accession>A0A2X4ZK42</accession>
<dbReference type="InterPro" id="IPR009057">
    <property type="entry name" value="Homeodomain-like_sf"/>
</dbReference>
<dbReference type="GO" id="GO:0003700">
    <property type="term" value="F:DNA-binding transcription factor activity"/>
    <property type="evidence" value="ECO:0007669"/>
    <property type="project" value="InterPro"/>
</dbReference>
<dbReference type="STRING" id="1348624.GCA_001591545_01984"/>
<evidence type="ECO:0000256" key="7">
    <source>
        <dbReference type="ARBA" id="ARBA00023136"/>
    </source>
</evidence>
<keyword evidence="2" id="KW-1003">Cell membrane</keyword>
<gene>
    <name evidence="11" type="primary">ytdP_1</name>
    <name evidence="11" type="ORF">NCTC4824_02936</name>
</gene>
<evidence type="ECO:0000313" key="12">
    <source>
        <dbReference type="Proteomes" id="UP000249134"/>
    </source>
</evidence>
<name>A0A2X4ZK42_LEDLE</name>
<keyword evidence="6" id="KW-0238">DNA-binding</keyword>
<keyword evidence="7 9" id="KW-0472">Membrane</keyword>
<evidence type="ECO:0000256" key="1">
    <source>
        <dbReference type="ARBA" id="ARBA00004651"/>
    </source>
</evidence>
<dbReference type="PANTHER" id="PTHR43280">
    <property type="entry name" value="ARAC-FAMILY TRANSCRIPTIONAL REGULATOR"/>
    <property type="match status" value="1"/>
</dbReference>
<dbReference type="Gene3D" id="3.30.450.20">
    <property type="entry name" value="PAS domain"/>
    <property type="match status" value="1"/>
</dbReference>
<feature type="transmembrane region" description="Helical" evidence="9">
    <location>
        <begin position="296"/>
        <end position="318"/>
    </location>
</feature>